<dbReference type="EMBL" id="RBQE01000282">
    <property type="protein sequence ID" value="RMP06565.1"/>
    <property type="molecule type" value="Genomic_DNA"/>
</dbReference>
<evidence type="ECO:0000313" key="1">
    <source>
        <dbReference type="EMBL" id="RMP06565.1"/>
    </source>
</evidence>
<evidence type="ECO:0000313" key="2">
    <source>
        <dbReference type="Proteomes" id="UP000281604"/>
    </source>
</evidence>
<dbReference type="AlphaFoldDB" id="A0A3M4AJL2"/>
<reference evidence="1 2" key="1">
    <citation type="submission" date="2018-08" db="EMBL/GenBank/DDBJ databases">
        <title>Recombination of ecologically and evolutionarily significant loci maintains genetic cohesion in the Pseudomonas syringae species complex.</title>
        <authorList>
            <person name="Dillon M."/>
            <person name="Thakur S."/>
            <person name="Almeida R.N.D."/>
            <person name="Weir B.S."/>
            <person name="Guttman D.S."/>
        </authorList>
    </citation>
    <scope>NUCLEOTIDE SEQUENCE [LARGE SCALE GENOMIC DNA]</scope>
    <source>
        <strain evidence="1 2">ICMP 3706</strain>
    </source>
</reference>
<dbReference type="Proteomes" id="UP000281604">
    <property type="component" value="Unassembled WGS sequence"/>
</dbReference>
<organism evidence="1 2">
    <name type="scientific">Pseudomonas syringae pv. persicae</name>
    <dbReference type="NCBI Taxonomy" id="237306"/>
    <lineage>
        <taxon>Bacteria</taxon>
        <taxon>Pseudomonadati</taxon>
        <taxon>Pseudomonadota</taxon>
        <taxon>Gammaproteobacteria</taxon>
        <taxon>Pseudomonadales</taxon>
        <taxon>Pseudomonadaceae</taxon>
        <taxon>Pseudomonas</taxon>
    </lineage>
</organism>
<protein>
    <submittedName>
        <fullName evidence="1">Uncharacterized protein</fullName>
    </submittedName>
</protein>
<comment type="caution">
    <text evidence="1">The sequence shown here is derived from an EMBL/GenBank/DDBJ whole genome shotgun (WGS) entry which is preliminary data.</text>
</comment>
<accession>A0A3M4AJL2</accession>
<name>A0A3M4AJL2_9PSED</name>
<proteinExistence type="predicted"/>
<gene>
    <name evidence="1" type="ORF">ALQ30_200428</name>
</gene>
<sequence>MNMRFAIYRLACFFVRNRFDFWQMRFSIKIKLFLFIGVHDKLFKLSCNSFQCRFGNNVFTKAKRERQITVLAAIRNTLINRTG</sequence>